<keyword evidence="1" id="KW-0238">DNA-binding</keyword>
<evidence type="ECO:0000313" key="10">
    <source>
        <dbReference type="Proteomes" id="UP000488956"/>
    </source>
</evidence>
<dbReference type="Proteomes" id="UP000476176">
    <property type="component" value="Unassembled WGS sequence"/>
</dbReference>
<dbReference type="EMBL" id="QXFX01000920">
    <property type="protein sequence ID" value="KAE9100784.1"/>
    <property type="molecule type" value="Genomic_DNA"/>
</dbReference>
<dbReference type="Pfam" id="PF03221">
    <property type="entry name" value="HTH_Tnp_Tc5"/>
    <property type="match status" value="1"/>
</dbReference>
<feature type="domain" description="HTH CENPB-type" evidence="2">
    <location>
        <begin position="84"/>
        <end position="152"/>
    </location>
</feature>
<dbReference type="AlphaFoldDB" id="A0A6A3I8S5"/>
<evidence type="ECO:0000313" key="6">
    <source>
        <dbReference type="EMBL" id="KAE9187971.1"/>
    </source>
</evidence>
<name>A0A6A3I8S5_9STRA</name>
<dbReference type="InterPro" id="IPR009057">
    <property type="entry name" value="Homeodomain-like_sf"/>
</dbReference>
<dbReference type="EMBL" id="QXGD01002487">
    <property type="protein sequence ID" value="KAE9187971.1"/>
    <property type="molecule type" value="Genomic_DNA"/>
</dbReference>
<evidence type="ECO:0000313" key="4">
    <source>
        <dbReference type="EMBL" id="KAE9100784.1"/>
    </source>
</evidence>
<evidence type="ECO:0000313" key="9">
    <source>
        <dbReference type="Proteomes" id="UP000476176"/>
    </source>
</evidence>
<dbReference type="Proteomes" id="UP000488956">
    <property type="component" value="Unassembled WGS sequence"/>
</dbReference>
<reference evidence="8 9" key="1">
    <citation type="submission" date="2018-09" db="EMBL/GenBank/DDBJ databases">
        <title>Genomic investigation of the strawberry pathogen Phytophthora fragariae indicates pathogenicity is determined by transcriptional variation in three key races.</title>
        <authorList>
            <person name="Adams T.M."/>
            <person name="Armitage A.D."/>
            <person name="Sobczyk M.K."/>
            <person name="Bates H.J."/>
            <person name="Dunwell J.M."/>
            <person name="Nellist C.F."/>
            <person name="Harrison R.J."/>
        </authorList>
    </citation>
    <scope>NUCLEOTIDE SEQUENCE [LARGE SCALE GENOMIC DNA]</scope>
    <source>
        <strain evidence="6 7">BC-1</strain>
        <strain evidence="5 9">BC-23</strain>
        <strain evidence="4 10">ONT-3</strain>
        <strain evidence="3 8">SCRP245</strain>
    </source>
</reference>
<evidence type="ECO:0000313" key="7">
    <source>
        <dbReference type="Proteomes" id="UP000440367"/>
    </source>
</evidence>
<dbReference type="PROSITE" id="PS51253">
    <property type="entry name" value="HTH_CENPB"/>
    <property type="match status" value="1"/>
</dbReference>
<accession>A0A6A3I8S5</accession>
<dbReference type="GO" id="GO:0003677">
    <property type="term" value="F:DNA binding"/>
    <property type="evidence" value="ECO:0007669"/>
    <property type="project" value="UniProtKB-KW"/>
</dbReference>
<dbReference type="InterPro" id="IPR006600">
    <property type="entry name" value="HTH_CenpB_DNA-bd_dom"/>
</dbReference>
<dbReference type="EMBL" id="QXGC01002799">
    <property type="protein sequence ID" value="KAE9181666.1"/>
    <property type="molecule type" value="Genomic_DNA"/>
</dbReference>
<protein>
    <recommendedName>
        <fullName evidence="2">HTH CENPB-type domain-containing protein</fullName>
    </recommendedName>
</protein>
<proteinExistence type="predicted"/>
<dbReference type="Gene3D" id="1.10.10.60">
    <property type="entry name" value="Homeodomain-like"/>
    <property type="match status" value="1"/>
</dbReference>
<organism evidence="3 8">
    <name type="scientific">Phytophthora fragariae</name>
    <dbReference type="NCBI Taxonomy" id="53985"/>
    <lineage>
        <taxon>Eukaryota</taxon>
        <taxon>Sar</taxon>
        <taxon>Stramenopiles</taxon>
        <taxon>Oomycota</taxon>
        <taxon>Peronosporomycetes</taxon>
        <taxon>Peronosporales</taxon>
        <taxon>Peronosporaceae</taxon>
        <taxon>Phytophthora</taxon>
    </lineage>
</organism>
<evidence type="ECO:0000313" key="5">
    <source>
        <dbReference type="EMBL" id="KAE9181666.1"/>
    </source>
</evidence>
<dbReference type="SUPFAM" id="SSF46689">
    <property type="entry name" value="Homeodomain-like"/>
    <property type="match status" value="1"/>
</dbReference>
<sequence length="152" mass="17381">MHLASSKASRRKRRTSFSARVKLTVAQAVEESKDITKVIHEYYPDLSISSYESRRKLLLKWLREKDKLEAQCAAKNGSSKRKARPRGVGTKLPLDAEMSLAKWVNDLRKEGVPTSTLRLTLEAKEVAIRYGIEDFDASWSWQNAFKARQICP</sequence>
<evidence type="ECO:0000256" key="1">
    <source>
        <dbReference type="ARBA" id="ARBA00023125"/>
    </source>
</evidence>
<dbReference type="Proteomes" id="UP000440367">
    <property type="component" value="Unassembled WGS sequence"/>
</dbReference>
<gene>
    <name evidence="6" type="ORF">PF002_g25442</name>
    <name evidence="5" type="ORF">PF004_g24472</name>
    <name evidence="4" type="ORF">PF010_g14684</name>
    <name evidence="3" type="ORF">PF011_g23940</name>
</gene>
<dbReference type="EMBL" id="QXFW01002640">
    <property type="protein sequence ID" value="KAE8976698.1"/>
    <property type="molecule type" value="Genomic_DNA"/>
</dbReference>
<evidence type="ECO:0000313" key="8">
    <source>
        <dbReference type="Proteomes" id="UP000460718"/>
    </source>
</evidence>
<evidence type="ECO:0000259" key="2">
    <source>
        <dbReference type="PROSITE" id="PS51253"/>
    </source>
</evidence>
<evidence type="ECO:0000313" key="3">
    <source>
        <dbReference type="EMBL" id="KAE8976698.1"/>
    </source>
</evidence>
<dbReference type="Proteomes" id="UP000460718">
    <property type="component" value="Unassembled WGS sequence"/>
</dbReference>
<comment type="caution">
    <text evidence="3">The sequence shown here is derived from an EMBL/GenBank/DDBJ whole genome shotgun (WGS) entry which is preliminary data.</text>
</comment>